<name>G0EDB9_PYRF1</name>
<keyword evidence="2" id="KW-1185">Reference proteome</keyword>
<sequence>MVAKLLRLLANPLATKLATLAILLGISVATRGVIQALDNDGIEDPWSVY</sequence>
<dbReference type="InParanoid" id="G0EDB9"/>
<protein>
    <submittedName>
        <fullName evidence="1">Uncharacterized protein</fullName>
    </submittedName>
</protein>
<organism evidence="1 2">
    <name type="scientific">Pyrolobus fumarii (strain DSM 11204 / 1A)</name>
    <dbReference type="NCBI Taxonomy" id="694429"/>
    <lineage>
        <taxon>Archaea</taxon>
        <taxon>Thermoproteota</taxon>
        <taxon>Thermoprotei</taxon>
        <taxon>Desulfurococcales</taxon>
        <taxon>Pyrodictiaceae</taxon>
        <taxon>Pyrolobus</taxon>
    </lineage>
</organism>
<dbReference type="HOGENOM" id="CLU_3130993_0_0_2"/>
<dbReference type="STRING" id="694429.Pyrfu_0735"/>
<evidence type="ECO:0000313" key="1">
    <source>
        <dbReference type="EMBL" id="AEM38604.1"/>
    </source>
</evidence>
<evidence type="ECO:0000313" key="2">
    <source>
        <dbReference type="Proteomes" id="UP000001037"/>
    </source>
</evidence>
<dbReference type="Proteomes" id="UP000001037">
    <property type="component" value="Chromosome"/>
</dbReference>
<reference evidence="1 2" key="1">
    <citation type="journal article" date="2011" name="Stand. Genomic Sci.">
        <title>Complete genome sequence of the hyperthermophilic chemolithoautotroph Pyrolobus fumarii type strain (1A).</title>
        <authorList>
            <person name="Anderson I."/>
            <person name="Goker M."/>
            <person name="Nolan M."/>
            <person name="Lucas S."/>
            <person name="Hammon N."/>
            <person name="Deshpande S."/>
            <person name="Cheng J.F."/>
            <person name="Tapia R."/>
            <person name="Han C."/>
            <person name="Goodwin L."/>
            <person name="Pitluck S."/>
            <person name="Huntemann M."/>
            <person name="Liolios K."/>
            <person name="Ivanova N."/>
            <person name="Pagani I."/>
            <person name="Mavromatis K."/>
            <person name="Ovchinikova G."/>
            <person name="Pati A."/>
            <person name="Chen A."/>
            <person name="Palaniappan K."/>
            <person name="Land M."/>
            <person name="Hauser L."/>
            <person name="Brambilla E.M."/>
            <person name="Huber H."/>
            <person name="Yasawong M."/>
            <person name="Rohde M."/>
            <person name="Spring S."/>
            <person name="Abt B."/>
            <person name="Sikorski J."/>
            <person name="Wirth R."/>
            <person name="Detter J.C."/>
            <person name="Woyke T."/>
            <person name="Bristow J."/>
            <person name="Eisen J.A."/>
            <person name="Markowitz V."/>
            <person name="Hugenholtz P."/>
            <person name="Kyrpides N.C."/>
            <person name="Klenk H.P."/>
            <person name="Lapidus A."/>
        </authorList>
    </citation>
    <scope>NUCLEOTIDE SEQUENCE [LARGE SCALE GENOMIC DNA]</scope>
    <source>
        <strain evidence="2">DSM 11204 / 1A</strain>
    </source>
</reference>
<dbReference type="KEGG" id="pfm:Pyrfu_0735"/>
<dbReference type="EMBL" id="CP002838">
    <property type="protein sequence ID" value="AEM38604.1"/>
    <property type="molecule type" value="Genomic_DNA"/>
</dbReference>
<dbReference type="AlphaFoldDB" id="G0EDB9"/>
<proteinExistence type="predicted"/>
<accession>G0EDB9</accession>
<gene>
    <name evidence="1" type="ordered locus">Pyrfu_0735</name>
</gene>